<feature type="domain" description="FAD dependent oxidoreductase" evidence="1">
    <location>
        <begin position="19"/>
        <end position="371"/>
    </location>
</feature>
<organism evidence="2 3">
    <name type="scientific">Candidatus Defluviibacterium haderslevense</name>
    <dbReference type="NCBI Taxonomy" id="2981993"/>
    <lineage>
        <taxon>Bacteria</taxon>
        <taxon>Pseudomonadati</taxon>
        <taxon>Bacteroidota</taxon>
        <taxon>Saprospiria</taxon>
        <taxon>Saprospirales</taxon>
        <taxon>Saprospiraceae</taxon>
        <taxon>Candidatus Defluviibacterium</taxon>
    </lineage>
</organism>
<name>A0A9D7S749_9BACT</name>
<reference evidence="2 3" key="1">
    <citation type="submission" date="2020-10" db="EMBL/GenBank/DDBJ databases">
        <title>Connecting structure to function with the recovery of over 1000 high-quality activated sludge metagenome-assembled genomes encoding full-length rRNA genes using long-read sequencing.</title>
        <authorList>
            <person name="Singleton C.M."/>
            <person name="Petriglieri F."/>
            <person name="Kristensen J.M."/>
            <person name="Kirkegaard R.H."/>
            <person name="Michaelsen T.Y."/>
            <person name="Andersen M.H."/>
            <person name="Karst S.M."/>
            <person name="Dueholm M.S."/>
            <person name="Nielsen P.H."/>
            <person name="Albertsen M."/>
        </authorList>
    </citation>
    <scope>NUCLEOTIDE SEQUENCE [LARGE SCALE GENOMIC DNA]</scope>
    <source>
        <strain evidence="2">Ribe_18-Q3-R11-54_BAT3C.373</strain>
    </source>
</reference>
<dbReference type="InterPro" id="IPR006076">
    <property type="entry name" value="FAD-dep_OxRdtase"/>
</dbReference>
<comment type="caution">
    <text evidence="2">The sequence shown here is derived from an EMBL/GenBank/DDBJ whole genome shotgun (WGS) entry which is preliminary data.</text>
</comment>
<dbReference type="PANTHER" id="PTHR13847:SF281">
    <property type="entry name" value="FAD DEPENDENT OXIDOREDUCTASE DOMAIN-CONTAINING PROTEIN"/>
    <property type="match status" value="1"/>
</dbReference>
<gene>
    <name evidence="2" type="ORF">IPO85_03590</name>
</gene>
<dbReference type="Gene3D" id="3.50.50.60">
    <property type="entry name" value="FAD/NAD(P)-binding domain"/>
    <property type="match status" value="1"/>
</dbReference>
<dbReference type="GO" id="GO:0005737">
    <property type="term" value="C:cytoplasm"/>
    <property type="evidence" value="ECO:0007669"/>
    <property type="project" value="TreeGrafter"/>
</dbReference>
<accession>A0A9D7S749</accession>
<sequence length="383" mass="42890">MFSNLSYWERDHYFNQSNYIIIGSGIVGLNAGIRILELEPGADVLIIEQGLISSGASTKNAGFACFGSPSELIEDLTVNPPEQVFNLFEKRYTGIHDLLKRNHSNDIDYQKSGGYEVFDDSSLDFNQIYQNIPYLNSEIEKRIHIPNYFQLDNQRLKHFPLKGFTNLIATPHEGVINPMKLINQLAIRFTTLGGKILNGLYVNSIEQTENKIKLNCKPEITLHTSKVLIAVNGFTKHFFPNIDVIPARNQVLVIKPEQAISLNGCFHFNKGYVYFRTINGHLLIGGGRNLDIESENTISVDKNPQITNYLINFVKDHILLDQKFEITDHWSGIMGLGPIKSPIIKLVNNQIGLAVRLGGMGVAIGTRVGIEGAEMIINSTSFN</sequence>
<dbReference type="AlphaFoldDB" id="A0A9D7S749"/>
<dbReference type="Gene3D" id="3.30.9.10">
    <property type="entry name" value="D-Amino Acid Oxidase, subunit A, domain 2"/>
    <property type="match status" value="1"/>
</dbReference>
<dbReference type="PANTHER" id="PTHR13847">
    <property type="entry name" value="SARCOSINE DEHYDROGENASE-RELATED"/>
    <property type="match status" value="1"/>
</dbReference>
<protein>
    <submittedName>
        <fullName evidence="2">FAD-dependent oxidoreductase</fullName>
    </submittedName>
</protein>
<evidence type="ECO:0000313" key="3">
    <source>
        <dbReference type="Proteomes" id="UP000808349"/>
    </source>
</evidence>
<dbReference type="Pfam" id="PF01266">
    <property type="entry name" value="DAO"/>
    <property type="match status" value="1"/>
</dbReference>
<dbReference type="EMBL" id="JADKFW010000004">
    <property type="protein sequence ID" value="MBK9716596.1"/>
    <property type="molecule type" value="Genomic_DNA"/>
</dbReference>
<dbReference type="InterPro" id="IPR036188">
    <property type="entry name" value="FAD/NAD-bd_sf"/>
</dbReference>
<evidence type="ECO:0000313" key="2">
    <source>
        <dbReference type="EMBL" id="MBK9716596.1"/>
    </source>
</evidence>
<evidence type="ECO:0000259" key="1">
    <source>
        <dbReference type="Pfam" id="PF01266"/>
    </source>
</evidence>
<proteinExistence type="predicted"/>
<dbReference type="SUPFAM" id="SSF51905">
    <property type="entry name" value="FAD/NAD(P)-binding domain"/>
    <property type="match status" value="1"/>
</dbReference>
<dbReference type="Proteomes" id="UP000808349">
    <property type="component" value="Unassembled WGS sequence"/>
</dbReference>